<dbReference type="Proteomes" id="UP000759131">
    <property type="component" value="Unassembled WGS sequence"/>
</dbReference>
<reference evidence="1" key="1">
    <citation type="submission" date="2020-11" db="EMBL/GenBank/DDBJ databases">
        <authorList>
            <person name="Tran Van P."/>
        </authorList>
    </citation>
    <scope>NUCLEOTIDE SEQUENCE</scope>
</reference>
<evidence type="ECO:0000313" key="1">
    <source>
        <dbReference type="EMBL" id="CAD7630238.1"/>
    </source>
</evidence>
<sequence length="135" mass="16175">MFYIRICIVYNRWRLHCITKRINTIRTFLYHWKLDINGQHNVSYGTVSSNQENVCKDSYYRNSCRLFIYDINTDGRSLVEESGFGHHFLYSSVPRLYVVCLVLYPICQRYRQKDIFQLYINLKNTIAKSVANNIK</sequence>
<accession>A0A7R9KVV6</accession>
<feature type="non-terminal residue" evidence="1">
    <location>
        <position position="135"/>
    </location>
</feature>
<evidence type="ECO:0000313" key="2">
    <source>
        <dbReference type="Proteomes" id="UP000759131"/>
    </source>
</evidence>
<protein>
    <submittedName>
        <fullName evidence="1">Uncharacterized protein</fullName>
    </submittedName>
</protein>
<organism evidence="1">
    <name type="scientific">Medioppia subpectinata</name>
    <dbReference type="NCBI Taxonomy" id="1979941"/>
    <lineage>
        <taxon>Eukaryota</taxon>
        <taxon>Metazoa</taxon>
        <taxon>Ecdysozoa</taxon>
        <taxon>Arthropoda</taxon>
        <taxon>Chelicerata</taxon>
        <taxon>Arachnida</taxon>
        <taxon>Acari</taxon>
        <taxon>Acariformes</taxon>
        <taxon>Sarcoptiformes</taxon>
        <taxon>Oribatida</taxon>
        <taxon>Brachypylina</taxon>
        <taxon>Oppioidea</taxon>
        <taxon>Oppiidae</taxon>
        <taxon>Medioppia</taxon>
    </lineage>
</organism>
<keyword evidence="2" id="KW-1185">Reference proteome</keyword>
<name>A0A7R9KVV6_9ACAR</name>
<dbReference type="AlphaFoldDB" id="A0A7R9KVV6"/>
<proteinExistence type="predicted"/>
<dbReference type="EMBL" id="OC862445">
    <property type="protein sequence ID" value="CAD7630238.1"/>
    <property type="molecule type" value="Genomic_DNA"/>
</dbReference>
<gene>
    <name evidence="1" type="ORF">OSB1V03_LOCUS10651</name>
</gene>
<dbReference type="EMBL" id="CAJPIZ010007870">
    <property type="protein sequence ID" value="CAG2110668.1"/>
    <property type="molecule type" value="Genomic_DNA"/>
</dbReference>